<keyword evidence="6 9" id="KW-0028">Amino-acid biosynthesis</keyword>
<dbReference type="GO" id="GO:0005737">
    <property type="term" value="C:cytoplasm"/>
    <property type="evidence" value="ECO:0007669"/>
    <property type="project" value="UniProtKB-SubCell"/>
</dbReference>
<name>A0A1Q2HR34_9BACT</name>
<dbReference type="InterPro" id="IPR001518">
    <property type="entry name" value="Arginosuc_synth"/>
</dbReference>
<evidence type="ECO:0000313" key="13">
    <source>
        <dbReference type="Proteomes" id="UP000188273"/>
    </source>
</evidence>
<keyword evidence="13" id="KW-1185">Reference proteome</keyword>
<evidence type="ECO:0000259" key="11">
    <source>
        <dbReference type="Pfam" id="PF20979"/>
    </source>
</evidence>
<dbReference type="GO" id="GO:0005524">
    <property type="term" value="F:ATP binding"/>
    <property type="evidence" value="ECO:0007669"/>
    <property type="project" value="UniProtKB-UniRule"/>
</dbReference>
<feature type="binding site" evidence="9">
    <location>
        <position position="37"/>
    </location>
    <ligand>
        <name>ATP</name>
        <dbReference type="ChEBI" id="CHEBI:30616"/>
    </ligand>
</feature>
<evidence type="ECO:0000256" key="5">
    <source>
        <dbReference type="ARBA" id="ARBA00022598"/>
    </source>
</evidence>
<keyword evidence="9" id="KW-0963">Cytoplasm</keyword>
<evidence type="ECO:0000313" key="12">
    <source>
        <dbReference type="EMBL" id="AQQ09695.1"/>
    </source>
</evidence>
<dbReference type="UniPathway" id="UPA00068">
    <property type="reaction ID" value="UER00113"/>
</dbReference>
<dbReference type="AlphaFoldDB" id="A0A1Q2HR34"/>
<evidence type="ECO:0000256" key="7">
    <source>
        <dbReference type="ARBA" id="ARBA00022741"/>
    </source>
</evidence>
<dbReference type="EMBL" id="CP019633">
    <property type="protein sequence ID" value="AQQ09695.1"/>
    <property type="molecule type" value="Genomic_DNA"/>
</dbReference>
<dbReference type="HAMAP" id="MF_00005">
    <property type="entry name" value="Arg_succ_synth_type1"/>
    <property type="match status" value="1"/>
</dbReference>
<feature type="domain" description="Arginosuccinate synthase C-terminal" evidence="11">
    <location>
        <begin position="178"/>
        <end position="395"/>
    </location>
</feature>
<evidence type="ECO:0000256" key="1">
    <source>
        <dbReference type="ARBA" id="ARBA00004967"/>
    </source>
</evidence>
<dbReference type="Pfam" id="PF00764">
    <property type="entry name" value="Arginosuc_synth"/>
    <property type="match status" value="1"/>
</dbReference>
<dbReference type="InterPro" id="IPR048268">
    <property type="entry name" value="Arginosuc_syn_C"/>
</dbReference>
<dbReference type="EC" id="6.3.4.5" evidence="3 9"/>
<evidence type="ECO:0000256" key="6">
    <source>
        <dbReference type="ARBA" id="ARBA00022605"/>
    </source>
</evidence>
<proteinExistence type="inferred from homology"/>
<feature type="binding site" evidence="9">
    <location>
        <position position="124"/>
    </location>
    <ligand>
        <name>L-aspartate</name>
        <dbReference type="ChEBI" id="CHEBI:29991"/>
    </ligand>
</feature>
<feature type="binding site" evidence="9">
    <location>
        <begin position="10"/>
        <end position="18"/>
    </location>
    <ligand>
        <name>ATP</name>
        <dbReference type="ChEBI" id="CHEBI:30616"/>
    </ligand>
</feature>
<dbReference type="CDD" id="cd01999">
    <property type="entry name" value="ASS"/>
    <property type="match status" value="1"/>
</dbReference>
<evidence type="ECO:0000256" key="9">
    <source>
        <dbReference type="HAMAP-Rule" id="MF_00005"/>
    </source>
</evidence>
<dbReference type="Gene3D" id="3.40.50.620">
    <property type="entry name" value="HUPs"/>
    <property type="match status" value="1"/>
</dbReference>
<dbReference type="GO" id="GO:0006526">
    <property type="term" value="P:L-arginine biosynthetic process"/>
    <property type="evidence" value="ECO:0007669"/>
    <property type="project" value="UniProtKB-UniRule"/>
</dbReference>
<dbReference type="InterPro" id="IPR023434">
    <property type="entry name" value="Arginosuc_synth_type_1_subfam"/>
</dbReference>
<keyword evidence="7 9" id="KW-0547">Nucleotide-binding</keyword>
<dbReference type="Pfam" id="PF20979">
    <property type="entry name" value="Arginosuc_syn_C"/>
    <property type="match status" value="1"/>
</dbReference>
<evidence type="ECO:0000259" key="10">
    <source>
        <dbReference type="Pfam" id="PF00764"/>
    </source>
</evidence>
<dbReference type="GO" id="GO:0000050">
    <property type="term" value="P:urea cycle"/>
    <property type="evidence" value="ECO:0007669"/>
    <property type="project" value="TreeGrafter"/>
</dbReference>
<comment type="pathway">
    <text evidence="1 9">Amino-acid biosynthesis; L-arginine biosynthesis; L-arginine from L-ornithine and carbamoyl phosphate: step 2/3.</text>
</comment>
<comment type="subcellular location">
    <subcellularLocation>
        <location evidence="9">Cytoplasm</location>
    </subcellularLocation>
</comment>
<feature type="binding site" evidence="9">
    <location>
        <position position="125"/>
    </location>
    <ligand>
        <name>L-aspartate</name>
        <dbReference type="ChEBI" id="CHEBI:29991"/>
    </ligand>
</feature>
<dbReference type="PANTHER" id="PTHR11587:SF2">
    <property type="entry name" value="ARGININOSUCCINATE SYNTHASE"/>
    <property type="match status" value="1"/>
</dbReference>
<evidence type="ECO:0000256" key="4">
    <source>
        <dbReference type="ARBA" id="ARBA00022571"/>
    </source>
</evidence>
<feature type="domain" description="Arginosuccinate synthase-like N-terminal" evidence="10">
    <location>
        <begin position="6"/>
        <end position="169"/>
    </location>
</feature>
<keyword evidence="8 9" id="KW-0067">ATP-binding</keyword>
<feature type="binding site" evidence="9">
    <location>
        <position position="128"/>
    </location>
    <ligand>
        <name>L-citrulline</name>
        <dbReference type="ChEBI" id="CHEBI:57743"/>
    </ligand>
</feature>
<dbReference type="PANTHER" id="PTHR11587">
    <property type="entry name" value="ARGININOSUCCINATE SYNTHASE"/>
    <property type="match status" value="1"/>
</dbReference>
<feature type="binding site" evidence="9">
    <location>
        <position position="179"/>
    </location>
    <ligand>
        <name>L-citrulline</name>
        <dbReference type="ChEBI" id="CHEBI:57743"/>
    </ligand>
</feature>
<dbReference type="Proteomes" id="UP000188273">
    <property type="component" value="Chromosome"/>
</dbReference>
<dbReference type="GO" id="GO:0004055">
    <property type="term" value="F:argininosuccinate synthase activity"/>
    <property type="evidence" value="ECO:0007669"/>
    <property type="project" value="UniProtKB-UniRule"/>
</dbReference>
<evidence type="ECO:0000256" key="8">
    <source>
        <dbReference type="ARBA" id="ARBA00022840"/>
    </source>
</evidence>
<dbReference type="NCBIfam" id="NF001770">
    <property type="entry name" value="PRK00509.1"/>
    <property type="match status" value="1"/>
</dbReference>
<dbReference type="RefSeq" id="WP_077540270.1">
    <property type="nucleotide sequence ID" value="NZ_CP019633.1"/>
</dbReference>
<dbReference type="InterPro" id="IPR014729">
    <property type="entry name" value="Rossmann-like_a/b/a_fold"/>
</dbReference>
<comment type="similarity">
    <text evidence="9">Belongs to the argininosuccinate synthase family. Type 1 subfamily.</text>
</comment>
<feature type="binding site" evidence="9">
    <location>
        <position position="188"/>
    </location>
    <ligand>
        <name>L-citrulline</name>
        <dbReference type="ChEBI" id="CHEBI:57743"/>
    </ligand>
</feature>
<accession>A0A1Q2HR34</accession>
<feature type="binding site" evidence="9">
    <location>
        <position position="93"/>
    </location>
    <ligand>
        <name>L-citrulline</name>
        <dbReference type="ChEBI" id="CHEBI:57743"/>
    </ligand>
</feature>
<feature type="binding site" evidence="9">
    <location>
        <position position="118"/>
    </location>
    <ligand>
        <name>ATP</name>
        <dbReference type="ChEBI" id="CHEBI:30616"/>
    </ligand>
</feature>
<dbReference type="FunFam" id="3.90.1260.10:FF:000007">
    <property type="entry name" value="Argininosuccinate synthase"/>
    <property type="match status" value="1"/>
</dbReference>
<dbReference type="GO" id="GO:0000053">
    <property type="term" value="P:argininosuccinate metabolic process"/>
    <property type="evidence" value="ECO:0007669"/>
    <property type="project" value="TreeGrafter"/>
</dbReference>
<sequence>MAKSKKVVLAYSGGLDTSVILPWLKETYGYEVVCYAAELGQGDELKNIKQKAMKTGAADCVVDDLRKTFVEDYVWPMLKSGAVYEKGYLLGTSIARPLIAKRQVEVAHQYGAGAVAHGATGKGNDQVRFELTFMSLDPSLDIVAPWKDPNFTLTSREAAVDYAKKRDIPIDQTKRKIYSRDRNLWHISHEGADLEDPWNEPQNSLFVMSRPISKTPAKPDYVEIGFENGIPVKLDGKALSGVTMIERLNEIGGTHGVGQVDLVENRLVGMKSRGVYETPGGTILMNAHEALETLTMERETYHYKKQVALKYADIVYNGQWFCPIREALDAFFESTQKVVNGTVRVKLFKGHAIPVGIKSPNSLYSDELASFEMGAEYNSTDATGFIRLFGLPMKVNGVVNRKAAKSSKKKTAKKSSAKKK</sequence>
<dbReference type="STRING" id="1940790.L21SP3_01505"/>
<keyword evidence="5 9" id="KW-0436">Ligase</keyword>
<dbReference type="PROSITE" id="PS00564">
    <property type="entry name" value="ARGININOSUCCIN_SYN_1"/>
    <property type="match status" value="1"/>
</dbReference>
<dbReference type="OrthoDB" id="9801641at2"/>
<evidence type="ECO:0000256" key="3">
    <source>
        <dbReference type="ARBA" id="ARBA00012286"/>
    </source>
</evidence>
<dbReference type="InterPro" id="IPR048267">
    <property type="entry name" value="Arginosuc_syn_N"/>
</dbReference>
<dbReference type="SUPFAM" id="SSF69864">
    <property type="entry name" value="Argininosuccinate synthetase, C-terminal domain"/>
    <property type="match status" value="1"/>
</dbReference>
<feature type="binding site" evidence="9">
    <location>
        <position position="276"/>
    </location>
    <ligand>
        <name>L-citrulline</name>
        <dbReference type="ChEBI" id="CHEBI:57743"/>
    </ligand>
</feature>
<reference evidence="13" key="1">
    <citation type="submission" date="2017-02" db="EMBL/GenBank/DDBJ databases">
        <title>Comparative genomics and description of representatives of a novel lineage of planctomycetes thriving in anoxic sediments.</title>
        <authorList>
            <person name="Spring S."/>
            <person name="Bunk B."/>
            <person name="Sproer C."/>
            <person name="Klenk H.-P."/>
        </authorList>
    </citation>
    <scope>NUCLEOTIDE SEQUENCE [LARGE SCALE GENOMIC DNA]</scope>
    <source>
        <strain evidence="13">L21-RPul-D3</strain>
    </source>
</reference>
<feature type="binding site" evidence="9">
    <location>
        <position position="88"/>
    </location>
    <ligand>
        <name>L-citrulline</name>
        <dbReference type="ChEBI" id="CHEBI:57743"/>
    </ligand>
</feature>
<keyword evidence="4 9" id="KW-0055">Arginine biosynthesis</keyword>
<dbReference type="NCBIfam" id="TIGR00032">
    <property type="entry name" value="argG"/>
    <property type="match status" value="1"/>
</dbReference>
<comment type="catalytic activity">
    <reaction evidence="9">
        <text>L-citrulline + L-aspartate + ATP = 2-(N(omega)-L-arginino)succinate + AMP + diphosphate + H(+)</text>
        <dbReference type="Rhea" id="RHEA:10932"/>
        <dbReference type="ChEBI" id="CHEBI:15378"/>
        <dbReference type="ChEBI" id="CHEBI:29991"/>
        <dbReference type="ChEBI" id="CHEBI:30616"/>
        <dbReference type="ChEBI" id="CHEBI:33019"/>
        <dbReference type="ChEBI" id="CHEBI:57472"/>
        <dbReference type="ChEBI" id="CHEBI:57743"/>
        <dbReference type="ChEBI" id="CHEBI:456215"/>
        <dbReference type="EC" id="6.3.4.5"/>
    </reaction>
</comment>
<dbReference type="InterPro" id="IPR018223">
    <property type="entry name" value="Arginosuc_synth_CS"/>
</dbReference>
<dbReference type="Gene3D" id="3.90.1260.10">
    <property type="entry name" value="Argininosuccinate synthetase, chain A, domain 2"/>
    <property type="match status" value="1"/>
</dbReference>
<feature type="binding site" evidence="9">
    <location>
        <position position="124"/>
    </location>
    <ligand>
        <name>L-citrulline</name>
        <dbReference type="ChEBI" id="CHEBI:57743"/>
    </ligand>
</feature>
<dbReference type="PROSITE" id="PS00565">
    <property type="entry name" value="ARGININOSUCCIN_SYN_2"/>
    <property type="match status" value="1"/>
</dbReference>
<feature type="binding site" evidence="9">
    <location>
        <position position="120"/>
    </location>
    <ligand>
        <name>L-aspartate</name>
        <dbReference type="ChEBI" id="CHEBI:29991"/>
    </ligand>
</feature>
<evidence type="ECO:0000256" key="2">
    <source>
        <dbReference type="ARBA" id="ARBA00011881"/>
    </source>
</evidence>
<dbReference type="InterPro" id="IPR024074">
    <property type="entry name" value="AS_cat/multimer_dom_body"/>
</dbReference>
<feature type="binding site" evidence="9">
    <location>
        <position position="264"/>
    </location>
    <ligand>
        <name>L-citrulline</name>
        <dbReference type="ChEBI" id="CHEBI:57743"/>
    </ligand>
</feature>
<protein>
    <recommendedName>
        <fullName evidence="3 9">Argininosuccinate synthase</fullName>
        <ecNumber evidence="3 9">6.3.4.5</ecNumber>
    </recommendedName>
    <alternativeName>
        <fullName evidence="9">Citrulline--aspartate ligase</fullName>
    </alternativeName>
</protein>
<dbReference type="FunFam" id="3.40.50.620:FF:000019">
    <property type="entry name" value="Argininosuccinate synthase"/>
    <property type="match status" value="1"/>
</dbReference>
<organism evidence="12 13">
    <name type="scientific">Sedimentisphaera cyanobacteriorum</name>
    <dbReference type="NCBI Taxonomy" id="1940790"/>
    <lineage>
        <taxon>Bacteria</taxon>
        <taxon>Pseudomonadati</taxon>
        <taxon>Planctomycetota</taxon>
        <taxon>Phycisphaerae</taxon>
        <taxon>Sedimentisphaerales</taxon>
        <taxon>Sedimentisphaeraceae</taxon>
        <taxon>Sedimentisphaera</taxon>
    </lineage>
</organism>
<gene>
    <name evidence="9 12" type="primary">argG</name>
    <name evidence="12" type="ORF">L21SP3_01505</name>
</gene>
<comment type="subunit">
    <text evidence="2 9">Homotetramer.</text>
</comment>
<dbReference type="SUPFAM" id="SSF52402">
    <property type="entry name" value="Adenine nucleotide alpha hydrolases-like"/>
    <property type="match status" value="1"/>
</dbReference>
<dbReference type="KEGG" id="pbu:L21SP3_01505"/>